<feature type="transmembrane region" description="Helical" evidence="1">
    <location>
        <begin position="6"/>
        <end position="30"/>
    </location>
</feature>
<feature type="transmembrane region" description="Helical" evidence="1">
    <location>
        <begin position="51"/>
        <end position="67"/>
    </location>
</feature>
<dbReference type="RefSeq" id="WP_161051815.1">
    <property type="nucleotide sequence ID" value="NZ_WWCR01000031.1"/>
</dbReference>
<sequence>MNTLQFIAWIFVHIAIPIFAPIALLPLLGIGRTYREHARGLVYSVVKDGQLFWPVIAMSAGATYELAGYLENASGWPRVIAWTALVFHVVLIIYSAVLVMLGAIDSLDRSDNKPASGALRIVLVSIVFTVLSALTFAIFHFVITGR</sequence>
<comment type="caution">
    <text evidence="2">The sequence shown here is derived from an EMBL/GenBank/DDBJ whole genome shotgun (WGS) entry which is preliminary data.</text>
</comment>
<dbReference type="Proteomes" id="UP000469734">
    <property type="component" value="Unassembled WGS sequence"/>
</dbReference>
<reference evidence="2 3" key="1">
    <citation type="submission" date="2019-12" db="EMBL/GenBank/DDBJ databases">
        <title>Novel species isolated from a subtropical stream in China.</title>
        <authorList>
            <person name="Lu H."/>
        </authorList>
    </citation>
    <scope>NUCLEOTIDE SEQUENCE [LARGE SCALE GENOMIC DNA]</scope>
    <source>
        <strain evidence="2 3">FT134W</strain>
    </source>
</reference>
<evidence type="ECO:0000313" key="3">
    <source>
        <dbReference type="Proteomes" id="UP000469734"/>
    </source>
</evidence>
<evidence type="ECO:0000256" key="1">
    <source>
        <dbReference type="SAM" id="Phobius"/>
    </source>
</evidence>
<gene>
    <name evidence="2" type="ORF">GTP56_22920</name>
</gene>
<proteinExistence type="predicted"/>
<dbReference type="AlphaFoldDB" id="A0A7X4H4B0"/>
<organism evidence="2 3">
    <name type="scientific">Duganella margarita</name>
    <dbReference type="NCBI Taxonomy" id="2692170"/>
    <lineage>
        <taxon>Bacteria</taxon>
        <taxon>Pseudomonadati</taxon>
        <taxon>Pseudomonadota</taxon>
        <taxon>Betaproteobacteria</taxon>
        <taxon>Burkholderiales</taxon>
        <taxon>Oxalobacteraceae</taxon>
        <taxon>Telluria group</taxon>
        <taxon>Duganella</taxon>
    </lineage>
</organism>
<keyword evidence="1" id="KW-0812">Transmembrane</keyword>
<keyword evidence="1" id="KW-1133">Transmembrane helix</keyword>
<name>A0A7X4H4B0_9BURK</name>
<evidence type="ECO:0008006" key="4">
    <source>
        <dbReference type="Google" id="ProtNLM"/>
    </source>
</evidence>
<evidence type="ECO:0000313" key="2">
    <source>
        <dbReference type="EMBL" id="MYM75026.1"/>
    </source>
</evidence>
<protein>
    <recommendedName>
        <fullName evidence="4">DUF2269 family protein</fullName>
    </recommendedName>
</protein>
<keyword evidence="1" id="KW-0472">Membrane</keyword>
<feature type="transmembrane region" description="Helical" evidence="1">
    <location>
        <begin position="121"/>
        <end position="143"/>
    </location>
</feature>
<dbReference type="EMBL" id="WWCR01000031">
    <property type="protein sequence ID" value="MYM75026.1"/>
    <property type="molecule type" value="Genomic_DNA"/>
</dbReference>
<accession>A0A7X4H4B0</accession>
<feature type="transmembrane region" description="Helical" evidence="1">
    <location>
        <begin position="79"/>
        <end position="101"/>
    </location>
</feature>